<dbReference type="Gene3D" id="3.90.550.10">
    <property type="entry name" value="Spore Coat Polysaccharide Biosynthesis Protein SpsA, Chain A"/>
    <property type="match status" value="1"/>
</dbReference>
<dbReference type="Pfam" id="PF00535">
    <property type="entry name" value="Glycos_transf_2"/>
    <property type="match status" value="1"/>
</dbReference>
<keyword evidence="1" id="KW-0472">Membrane</keyword>
<dbReference type="CDD" id="cd00761">
    <property type="entry name" value="Glyco_tranf_GTA_type"/>
    <property type="match status" value="1"/>
</dbReference>
<evidence type="ECO:0000313" key="3">
    <source>
        <dbReference type="EMBL" id="CAB1127841.1"/>
    </source>
</evidence>
<dbReference type="EMBL" id="LR778114">
    <property type="protein sequence ID" value="CAB1127841.1"/>
    <property type="molecule type" value="Genomic_DNA"/>
</dbReference>
<dbReference type="PANTHER" id="PTHR43685">
    <property type="entry name" value="GLYCOSYLTRANSFERASE"/>
    <property type="match status" value="1"/>
</dbReference>
<proteinExistence type="predicted"/>
<evidence type="ECO:0000256" key="1">
    <source>
        <dbReference type="SAM" id="Phobius"/>
    </source>
</evidence>
<evidence type="ECO:0000313" key="4">
    <source>
        <dbReference type="Proteomes" id="UP000503399"/>
    </source>
</evidence>
<keyword evidence="4" id="KW-1185">Reference proteome</keyword>
<keyword evidence="1" id="KW-0812">Transmembrane</keyword>
<feature type="transmembrane region" description="Helical" evidence="1">
    <location>
        <begin position="257"/>
        <end position="280"/>
    </location>
</feature>
<gene>
    <name evidence="3" type="ORF">R50_0335</name>
</gene>
<dbReference type="KEGG" id="hfv:R50_0335"/>
<dbReference type="InterPro" id="IPR050834">
    <property type="entry name" value="Glycosyltransf_2"/>
</dbReference>
<keyword evidence="1" id="KW-1133">Transmembrane helix</keyword>
<dbReference type="InterPro" id="IPR029044">
    <property type="entry name" value="Nucleotide-diphossugar_trans"/>
</dbReference>
<dbReference type="AlphaFoldDB" id="A0A6F8ZD35"/>
<accession>A0A6F8ZD35</accession>
<feature type="domain" description="Glycosyltransferase 2-like" evidence="2">
    <location>
        <begin position="12"/>
        <end position="141"/>
    </location>
</feature>
<protein>
    <submittedName>
        <fullName evidence="3">Glyco_trans_2-like domain-containing protein</fullName>
    </submittedName>
</protein>
<dbReference type="InterPro" id="IPR001173">
    <property type="entry name" value="Glyco_trans_2-like"/>
</dbReference>
<name>A0A6F8ZD35_9FIRM</name>
<dbReference type="Proteomes" id="UP000503399">
    <property type="component" value="Chromosome"/>
</dbReference>
<dbReference type="GO" id="GO:0044010">
    <property type="term" value="P:single-species biofilm formation"/>
    <property type="evidence" value="ECO:0007669"/>
    <property type="project" value="TreeGrafter"/>
</dbReference>
<reference evidence="3 4" key="1">
    <citation type="submission" date="2020-02" db="EMBL/GenBank/DDBJ databases">
        <authorList>
            <person name="Hogendoorn C."/>
        </authorList>
    </citation>
    <scope>NUCLEOTIDE SEQUENCE [LARGE SCALE GENOMIC DNA]</scope>
    <source>
        <strain evidence="3">R501</strain>
    </source>
</reference>
<sequence>MTAPAGEGLTVSVVIPAYNQGPYLARTLEALWAQTRLPDEVIVVDDGSTDDTPAVLEAVQAAGTPVPLLVIRQPNRGPGAARNRGVAAARGAILAFTDADAVPRPEWIQEGLQPFLHHPDVAGVEGRVYDDAQPEARPRPFTHQVRNLYGGQYLTCNMFYRREALERAGGFDDRFPVPFREDTDLALTVLEQGGRIVFQPRAVVDHPPRPSSIRGVLGEARRHMADARLWAKHGARLRAGLGGFLPPSELLVTAGDLLVPAGAVLGSWVLVLAGSLAWLFGVPRVVLGWLEGKAYDVREYALVVGLSLVLPVLCLGYRLAGWVQLKAGGALAAPRPPVL</sequence>
<evidence type="ECO:0000259" key="2">
    <source>
        <dbReference type="Pfam" id="PF00535"/>
    </source>
</evidence>
<feature type="transmembrane region" description="Helical" evidence="1">
    <location>
        <begin position="300"/>
        <end position="320"/>
    </location>
</feature>
<organism evidence="3 4">
    <name type="scientific">Candidatus Hydrogenisulfobacillus filiaventi</name>
    <dbReference type="NCBI Taxonomy" id="2707344"/>
    <lineage>
        <taxon>Bacteria</taxon>
        <taxon>Bacillati</taxon>
        <taxon>Bacillota</taxon>
        <taxon>Clostridia</taxon>
        <taxon>Eubacteriales</taxon>
        <taxon>Clostridiales Family XVII. Incertae Sedis</taxon>
        <taxon>Candidatus Hydrogenisulfobacillus</taxon>
    </lineage>
</organism>
<dbReference type="SUPFAM" id="SSF53448">
    <property type="entry name" value="Nucleotide-diphospho-sugar transferases"/>
    <property type="match status" value="1"/>
</dbReference>
<dbReference type="PANTHER" id="PTHR43685:SF2">
    <property type="entry name" value="GLYCOSYLTRANSFERASE 2-LIKE DOMAIN-CONTAINING PROTEIN"/>
    <property type="match status" value="1"/>
</dbReference>